<keyword evidence="9" id="KW-0963">Cytoplasm</keyword>
<evidence type="ECO:0000256" key="4">
    <source>
        <dbReference type="ARBA" id="ARBA00022741"/>
    </source>
</evidence>
<dbReference type="NCBIfam" id="TIGR00420">
    <property type="entry name" value="trmU"/>
    <property type="match status" value="1"/>
</dbReference>
<dbReference type="InterPro" id="IPR046885">
    <property type="entry name" value="MnmA-like_C"/>
</dbReference>
<feature type="domain" description="tRNA-specific 2-thiouridylase MnmA-like C-terminal" evidence="10">
    <location>
        <begin position="321"/>
        <end position="394"/>
    </location>
</feature>
<comment type="subcellular location">
    <subcellularLocation>
        <location evidence="9">Cytoplasm</location>
    </subcellularLocation>
</comment>
<evidence type="ECO:0000256" key="6">
    <source>
        <dbReference type="ARBA" id="ARBA00022884"/>
    </source>
</evidence>
<dbReference type="Gene3D" id="2.30.30.280">
    <property type="entry name" value="Adenine nucleotide alpha hydrolases-like domains"/>
    <property type="match status" value="1"/>
</dbReference>
<comment type="similarity">
    <text evidence="9">Belongs to the MnmA/TRMU family.</text>
</comment>
<keyword evidence="13" id="KW-1185">Reference proteome</keyword>
<evidence type="ECO:0000259" key="11">
    <source>
        <dbReference type="Pfam" id="PF20259"/>
    </source>
</evidence>
<evidence type="ECO:0000256" key="9">
    <source>
        <dbReference type="HAMAP-Rule" id="MF_00144"/>
    </source>
</evidence>
<feature type="binding site" evidence="9">
    <location>
        <position position="33"/>
    </location>
    <ligand>
        <name>ATP</name>
        <dbReference type="ChEBI" id="CHEBI:30616"/>
    </ligand>
</feature>
<dbReference type="Gene3D" id="3.40.50.620">
    <property type="entry name" value="HUPs"/>
    <property type="match status" value="1"/>
</dbReference>
<dbReference type="InterPro" id="IPR023382">
    <property type="entry name" value="MnmA-like_central_sf"/>
</dbReference>
<keyword evidence="6 9" id="KW-0694">RNA-binding</keyword>
<keyword evidence="4 9" id="KW-0547">Nucleotide-binding</keyword>
<comment type="caution">
    <text evidence="9">Lacks conserved residue(s) required for the propagation of feature annotation.</text>
</comment>
<keyword evidence="5 9" id="KW-0067">ATP-binding</keyword>
<dbReference type="Pfam" id="PF03054">
    <property type="entry name" value="tRNA_Me_trans"/>
    <property type="match status" value="1"/>
</dbReference>
<dbReference type="Gene3D" id="2.40.30.10">
    <property type="entry name" value="Translation factors"/>
    <property type="match status" value="1"/>
</dbReference>
<keyword evidence="2 9" id="KW-0808">Transferase</keyword>
<dbReference type="EC" id="2.8.1.13" evidence="9"/>
<protein>
    <recommendedName>
        <fullName evidence="9">tRNA-specific 2-thiouridylase MnmA</fullName>
        <ecNumber evidence="9">2.8.1.13</ecNumber>
    </recommendedName>
</protein>
<organism evidence="12 13">
    <name type="scientific">Algibacter agarivorans</name>
    <dbReference type="NCBI Taxonomy" id="1109741"/>
    <lineage>
        <taxon>Bacteria</taxon>
        <taxon>Pseudomonadati</taxon>
        <taxon>Bacteroidota</taxon>
        <taxon>Flavobacteriia</taxon>
        <taxon>Flavobacteriales</taxon>
        <taxon>Flavobacteriaceae</taxon>
        <taxon>Algibacter</taxon>
    </lineage>
</organism>
<evidence type="ECO:0000256" key="5">
    <source>
        <dbReference type="ARBA" id="ARBA00022840"/>
    </source>
</evidence>
<feature type="active site" description="Nucleophile" evidence="9">
    <location>
        <position position="100"/>
    </location>
</feature>
<feature type="active site" description="Cysteine persulfide intermediate" evidence="9">
    <location>
        <position position="200"/>
    </location>
</feature>
<dbReference type="PANTHER" id="PTHR11933:SF5">
    <property type="entry name" value="MITOCHONDRIAL TRNA-SPECIFIC 2-THIOURIDYLASE 1"/>
    <property type="match status" value="1"/>
</dbReference>
<keyword evidence="3 9" id="KW-0819">tRNA processing</keyword>
<feature type="binding site" evidence="9">
    <location>
        <begin position="7"/>
        <end position="14"/>
    </location>
    <ligand>
        <name>ATP</name>
        <dbReference type="ChEBI" id="CHEBI:30616"/>
    </ligand>
</feature>
<feature type="binding site" evidence="9">
    <location>
        <position position="124"/>
    </location>
    <ligand>
        <name>ATP</name>
        <dbReference type="ChEBI" id="CHEBI:30616"/>
    </ligand>
</feature>
<name>A0ABP9GX06_9FLAO</name>
<keyword evidence="7" id="KW-1015">Disulfide bond</keyword>
<evidence type="ECO:0000256" key="7">
    <source>
        <dbReference type="ARBA" id="ARBA00023157"/>
    </source>
</evidence>
<feature type="site" description="Interaction with tRNA" evidence="9">
    <location>
        <position position="378"/>
    </location>
</feature>
<evidence type="ECO:0000313" key="12">
    <source>
        <dbReference type="EMBL" id="GAA4955350.1"/>
    </source>
</evidence>
<evidence type="ECO:0000313" key="13">
    <source>
        <dbReference type="Proteomes" id="UP001501302"/>
    </source>
</evidence>
<comment type="catalytic activity">
    <reaction evidence="8 9">
        <text>S-sulfanyl-L-cysteinyl-[protein] + uridine(34) in tRNA + AH2 + ATP = 2-thiouridine(34) in tRNA + L-cysteinyl-[protein] + A + AMP + diphosphate + H(+)</text>
        <dbReference type="Rhea" id="RHEA:47032"/>
        <dbReference type="Rhea" id="RHEA-COMP:10131"/>
        <dbReference type="Rhea" id="RHEA-COMP:11726"/>
        <dbReference type="Rhea" id="RHEA-COMP:11727"/>
        <dbReference type="Rhea" id="RHEA-COMP:11728"/>
        <dbReference type="ChEBI" id="CHEBI:13193"/>
        <dbReference type="ChEBI" id="CHEBI:15378"/>
        <dbReference type="ChEBI" id="CHEBI:17499"/>
        <dbReference type="ChEBI" id="CHEBI:29950"/>
        <dbReference type="ChEBI" id="CHEBI:30616"/>
        <dbReference type="ChEBI" id="CHEBI:33019"/>
        <dbReference type="ChEBI" id="CHEBI:61963"/>
        <dbReference type="ChEBI" id="CHEBI:65315"/>
        <dbReference type="ChEBI" id="CHEBI:87170"/>
        <dbReference type="ChEBI" id="CHEBI:456215"/>
        <dbReference type="EC" id="2.8.1.13"/>
    </reaction>
</comment>
<dbReference type="PANTHER" id="PTHR11933">
    <property type="entry name" value="TRNA 5-METHYLAMINOMETHYL-2-THIOURIDYLATE -METHYLTRANSFERASE"/>
    <property type="match status" value="1"/>
</dbReference>
<accession>A0ABP9GX06</accession>
<dbReference type="InterPro" id="IPR046884">
    <property type="entry name" value="MnmA-like_central"/>
</dbReference>
<evidence type="ECO:0000256" key="8">
    <source>
        <dbReference type="ARBA" id="ARBA00051542"/>
    </source>
</evidence>
<dbReference type="Pfam" id="PF20258">
    <property type="entry name" value="tRNA_Me_trans_C"/>
    <property type="match status" value="1"/>
</dbReference>
<dbReference type="SUPFAM" id="SSF52402">
    <property type="entry name" value="Adenine nucleotide alpha hydrolases-like"/>
    <property type="match status" value="1"/>
</dbReference>
<feature type="region of interest" description="Interaction with tRNA" evidence="9">
    <location>
        <begin position="346"/>
        <end position="347"/>
    </location>
</feature>
<dbReference type="RefSeq" id="WP_345193738.1">
    <property type="nucleotide sequence ID" value="NZ_BAABJJ010000044.1"/>
</dbReference>
<dbReference type="HAMAP" id="MF_00144">
    <property type="entry name" value="tRNA_thiouridyl_MnmA"/>
    <property type="match status" value="1"/>
</dbReference>
<dbReference type="CDD" id="cd01998">
    <property type="entry name" value="MnmA_TRMU-like"/>
    <property type="match status" value="1"/>
</dbReference>
<keyword evidence="1 9" id="KW-0820">tRNA-binding</keyword>
<dbReference type="NCBIfam" id="NF001138">
    <property type="entry name" value="PRK00143.1"/>
    <property type="match status" value="1"/>
</dbReference>
<dbReference type="EMBL" id="BAABJJ010000044">
    <property type="protein sequence ID" value="GAA4955350.1"/>
    <property type="molecule type" value="Genomic_DNA"/>
</dbReference>
<dbReference type="Pfam" id="PF20259">
    <property type="entry name" value="tRNA_Me_trans_M"/>
    <property type="match status" value="1"/>
</dbReference>
<proteinExistence type="inferred from homology"/>
<comment type="function">
    <text evidence="9">Catalyzes the 2-thiolation of uridine at the wobble position (U34) of tRNA, leading to the formation of s(2)U34.</text>
</comment>
<feature type="region of interest" description="Interaction with target base in tRNA" evidence="9">
    <location>
        <begin position="95"/>
        <end position="97"/>
    </location>
</feature>
<dbReference type="InterPro" id="IPR014729">
    <property type="entry name" value="Rossmann-like_a/b/a_fold"/>
</dbReference>
<comment type="caution">
    <text evidence="12">The sequence shown here is derived from an EMBL/GenBank/DDBJ whole genome shotgun (WGS) entry which is preliminary data.</text>
</comment>
<feature type="domain" description="tRNA-specific 2-thiouridylase MnmA-like central" evidence="11">
    <location>
        <begin position="256"/>
        <end position="304"/>
    </location>
</feature>
<evidence type="ECO:0000256" key="1">
    <source>
        <dbReference type="ARBA" id="ARBA00022555"/>
    </source>
</evidence>
<dbReference type="Proteomes" id="UP001501302">
    <property type="component" value="Unassembled WGS sequence"/>
</dbReference>
<evidence type="ECO:0000256" key="2">
    <source>
        <dbReference type="ARBA" id="ARBA00022679"/>
    </source>
</evidence>
<gene>
    <name evidence="9 12" type="primary">mnmA</name>
    <name evidence="12" type="ORF">GCM10023314_31340</name>
</gene>
<evidence type="ECO:0000256" key="3">
    <source>
        <dbReference type="ARBA" id="ARBA00022694"/>
    </source>
</evidence>
<feature type="site" description="Interaction with tRNA" evidence="9">
    <location>
        <position position="125"/>
    </location>
</feature>
<sequence length="395" mass="44539">MKRVVIGLSGGVDSSVAAYVLQQQGYEVIGLFMKNWHDDSVTISNECPWLDDSNDAMLVAEKLGIPFQTVDLSEQYKERIVDYMFHEYKKGRTPNPDVLCNREIKFDVFMKIALELGADFVATGHYCRKGTIQKEGKDIYQLLSGVDGNKDQSYFLCQLSQEQLAKSLFPIGELTKPQVREIASELDLVTAEKKDSQGLCFIGKVKLPDFLQQQLKPKEGVIVEIPREQDIFNQVKTEFNSEEDKLAYLSRKIDYQIDYGKIVGKHQGAHYFTKGQRKGLAVGGTIEPLFVIDTDVSANVIYTGQGKEHPGLYKKALFVTNEELHWVREDLALNVGETMNVKARIRYRQALESAILHKVDSGLYVEFENPQSAITEGQFVAWYIGDELLGSGVIS</sequence>
<feature type="region of interest" description="Interaction with tRNA" evidence="9">
    <location>
        <begin position="150"/>
        <end position="152"/>
    </location>
</feature>
<reference evidence="13" key="1">
    <citation type="journal article" date="2019" name="Int. J. Syst. Evol. Microbiol.">
        <title>The Global Catalogue of Microorganisms (GCM) 10K type strain sequencing project: providing services to taxonomists for standard genome sequencing and annotation.</title>
        <authorList>
            <consortium name="The Broad Institute Genomics Platform"/>
            <consortium name="The Broad Institute Genome Sequencing Center for Infectious Disease"/>
            <person name="Wu L."/>
            <person name="Ma J."/>
        </authorList>
    </citation>
    <scope>NUCLEOTIDE SEQUENCE [LARGE SCALE GENOMIC DNA]</scope>
    <source>
        <strain evidence="13">JCM 18285</strain>
    </source>
</reference>
<dbReference type="InterPro" id="IPR004506">
    <property type="entry name" value="MnmA-like"/>
</dbReference>
<evidence type="ECO:0000259" key="10">
    <source>
        <dbReference type="Pfam" id="PF20258"/>
    </source>
</evidence>